<dbReference type="PANTHER" id="PTHR18976">
    <property type="entry name" value="APOLIPOPROTEIN"/>
    <property type="match status" value="1"/>
</dbReference>
<dbReference type="RefSeq" id="XP_028866236.1">
    <property type="nucleotide sequence ID" value="XM_029010403.1"/>
</dbReference>
<evidence type="ECO:0000256" key="1">
    <source>
        <dbReference type="SAM" id="Coils"/>
    </source>
</evidence>
<feature type="transmembrane region" description="Helical" evidence="2">
    <location>
        <begin position="1604"/>
        <end position="1627"/>
    </location>
</feature>
<accession>A0A2H6KAH7</accession>
<organism evidence="3 4">
    <name type="scientific">Babesia ovata</name>
    <dbReference type="NCBI Taxonomy" id="189622"/>
    <lineage>
        <taxon>Eukaryota</taxon>
        <taxon>Sar</taxon>
        <taxon>Alveolata</taxon>
        <taxon>Apicomplexa</taxon>
        <taxon>Aconoidasida</taxon>
        <taxon>Piroplasmida</taxon>
        <taxon>Babesiidae</taxon>
        <taxon>Babesia</taxon>
    </lineage>
</organism>
<evidence type="ECO:0000256" key="2">
    <source>
        <dbReference type="SAM" id="Phobius"/>
    </source>
</evidence>
<name>A0A2H6KAH7_9APIC</name>
<dbReference type="Proteomes" id="UP000236319">
    <property type="component" value="Unassembled WGS sequence"/>
</dbReference>
<proteinExistence type="predicted"/>
<dbReference type="InterPro" id="IPR050163">
    <property type="entry name" value="Apolipoprotein_A1/A4/E"/>
</dbReference>
<keyword evidence="2" id="KW-1133">Transmembrane helix</keyword>
<dbReference type="VEuPathDB" id="PiroplasmaDB:BOVATA_014860"/>
<keyword evidence="2" id="KW-0472">Membrane</keyword>
<reference evidence="3 4" key="1">
    <citation type="journal article" date="2017" name="BMC Genomics">
        <title>Whole-genome assembly of Babesia ovata and comparative genomics between closely related pathogens.</title>
        <authorList>
            <person name="Yamagishi J."/>
            <person name="Asada M."/>
            <person name="Hakimi H."/>
            <person name="Tanaka T.Q."/>
            <person name="Sugimoto C."/>
            <person name="Kawazu S."/>
        </authorList>
    </citation>
    <scope>NUCLEOTIDE SEQUENCE [LARGE SCALE GENOMIC DNA]</scope>
    <source>
        <strain evidence="3 4">Miyake</strain>
    </source>
</reference>
<dbReference type="OrthoDB" id="10266508at2759"/>
<gene>
    <name evidence="3" type="ORF">BOVATA_014860</name>
</gene>
<dbReference type="PANTHER" id="PTHR18976:SF34">
    <property type="entry name" value="LIPID-BINDING PROTEIN"/>
    <property type="match status" value="1"/>
</dbReference>
<comment type="caution">
    <text evidence="3">The sequence shown here is derived from an EMBL/GenBank/DDBJ whole genome shotgun (WGS) entry which is preliminary data.</text>
</comment>
<dbReference type="GeneID" id="39873763"/>
<evidence type="ECO:0008006" key="5">
    <source>
        <dbReference type="Google" id="ProtNLM"/>
    </source>
</evidence>
<sequence length="1666" mass="186640">MSFLHGVLHNIQPKLGQHKDSLNSALSELKSTKLNGITKYKAAIAAVAGGVRAYNVNVSKSNDAVKSVVTTLQKQVDESFKKAVSFILNDNVVSGKKVEPTEKDVTEAERQINEKLQQCKKNAETFTNNLDTENSNIKESINDLNAKLKDKLESVRKTVQYESGRLETMRVQHNSEFEKTKSKISDALSALQTCVNNKISEDVKKLLDELTRRVQEILKELQRISKDLSQRINELQEWIRKADGIVDEAIQGASKIADKNHVGWLMEDEIKRIAEEIGPWSTWLDGYIPQLTKAAEQVKTAVQQIDVQLKTDLGRMEWKIYEPVSTIKSNSEGFLNKFRATKGALDTAIGKVFSDMEKFKELNDIEDLAGKMEFLKSLNGEPFGALIKYFKQLEDKVMTPVKEVMAEIGKGIRLIGSVQPKDLDKAFASLKLNIRKQLQEVQKVLNAAVPSPDIQGIAIVGVDMKNVTKLDLARYTKHIQTVISRLNGSTEVITKDDIRSLLTHLGSVAQDVTKHSEQVVTAVMQKIREKVKEEVKSVAEAIKEKLEKIKDCVDSVKEFDVDYGGKKPNNNAKGLKMLVNTFENTIKNAIDGLAASVGSTFKKTQENIGQEIDVEGTLTSYKAHKTSTLAPAVDAIKGEANVLEKDSTKEKRKRWSADITSNLSKLIDAFKKVGTSLNEKVKQLHTMIGKKEQGVTVNDGTLQKIYDQLAKLQNEMDQGPIKNADYLIKYIDHHSKDIVDQLTRHVKQEVNSAQAKLTTHARRQYVEALKFALQQFAEKVTGELSELPGLIENDKHIGLKGFMEAFYGANSGDNINKLENPVDLRTVCHSFEKFLGPLNTYIIREIDRLKEEEHKKNPSLQKSQDPYSKQLNKVYSSLSTLITHIYTKNKYDNELPTKLAELTATLSDLKLDGFPNPVTVMLGGISGGCRQLVEVLGDVYISRYDGAAPVTWKGKKADEISQEGKNCGKVFLTSVMTLFNELYHLFNECTTKWQKCSIQGGKNGDDLRKYLESAGYKIDNLNKQYSALRVTGKLFDGFNAYGEFNKVPSDFDSLDDCVEYFRKHDGPVAKLFDYLHKYFTVSHISIPSSRHPSSVYDMLRWLTGLTHNPVYPQLSLTGFSDLFEKPEKKPGDSEGDDIAFDVEDPDTLEAYPENVTASQLSDSLAEVCHYSYDVLISFLGYGHADGIYAVDFNTNPDKFSYPSNPGACIQLLAEILNRLFHQLRFLFEQCCNGTSHGGWAECHYGQGVGGSAWKCNQYQCPDQMCDQMVTQKCKQHPKCGVKSPLQSFLEDGLPGFLPHPYSKSNCKVSCDAPNHRGVPCKTPMGFADISVTASRMSKGSRLYRTLKIFCGTSASPLTKLCSKLTCVLSRPPQTLDDMFGFYQKFLSEWASSGPHRRDAFEDAVNRANFERPYKHLNVSSIFHSTHSVKSKTHTTGDLISLVCGSKTAATCGLYLNSISNDISGTFSKKHAGRYLSWIVYITETFYDLLKKLYDDCSKTCGGDKARCRIAKCPQNCNFNDKSSTANHDPSCKSIIQCSTTSSVLCKYGFMLLDRKKLNGTDEVRYRRTCNDFCNVLEKVLDAESVLVKLFDAIDEFLKEIRFPFMSLLLSLWSLSLLYLLHIAVVRLDVLRIRSHLRSPASHRIAAQSLLAAARVKALNNVKYFSP</sequence>
<keyword evidence="4" id="KW-1185">Reference proteome</keyword>
<evidence type="ECO:0000313" key="4">
    <source>
        <dbReference type="Proteomes" id="UP000236319"/>
    </source>
</evidence>
<protein>
    <recommendedName>
        <fullName evidence="5">C3H1-type domain-containing protein</fullName>
    </recommendedName>
</protein>
<dbReference type="Gene3D" id="1.20.120.20">
    <property type="entry name" value="Apolipoprotein"/>
    <property type="match status" value="2"/>
</dbReference>
<dbReference type="EMBL" id="BDSA01000002">
    <property type="protein sequence ID" value="GBE59993.1"/>
    <property type="molecule type" value="Genomic_DNA"/>
</dbReference>
<keyword evidence="2" id="KW-0812">Transmembrane</keyword>
<feature type="coiled-coil region" evidence="1">
    <location>
        <begin position="109"/>
        <end position="158"/>
    </location>
</feature>
<keyword evidence="1" id="KW-0175">Coiled coil</keyword>
<feature type="coiled-coil region" evidence="1">
    <location>
        <begin position="200"/>
        <end position="238"/>
    </location>
</feature>
<evidence type="ECO:0000313" key="3">
    <source>
        <dbReference type="EMBL" id="GBE59993.1"/>
    </source>
</evidence>